<dbReference type="EMBL" id="SIPS01000008">
    <property type="protein sequence ID" value="TAW13934.1"/>
    <property type="molecule type" value="Genomic_DNA"/>
</dbReference>
<feature type="domain" description="Flavodoxin-like fold" evidence="8">
    <location>
        <begin position="1"/>
        <end position="196"/>
    </location>
</feature>
<evidence type="ECO:0000259" key="8">
    <source>
        <dbReference type="Pfam" id="PF02525"/>
    </source>
</evidence>
<evidence type="ECO:0000256" key="3">
    <source>
        <dbReference type="ARBA" id="ARBA00023002"/>
    </source>
</evidence>
<feature type="compositionally biased region" description="Basic and acidic residues" evidence="7">
    <location>
        <begin position="228"/>
        <end position="237"/>
    </location>
</feature>
<evidence type="ECO:0000313" key="12">
    <source>
        <dbReference type="Proteomes" id="UP000293652"/>
    </source>
</evidence>
<proteinExistence type="inferred from homology"/>
<dbReference type="SUPFAM" id="SSF52218">
    <property type="entry name" value="Flavoproteins"/>
    <property type="match status" value="1"/>
</dbReference>
<evidence type="ECO:0000256" key="4">
    <source>
        <dbReference type="ARBA" id="ARBA00023027"/>
    </source>
</evidence>
<dbReference type="InterPro" id="IPR023048">
    <property type="entry name" value="NADH:quinone_OxRdtase_FMN_depd"/>
</dbReference>
<dbReference type="Proteomes" id="UP000292036">
    <property type="component" value="Unassembled WGS sequence"/>
</dbReference>
<comment type="subunit">
    <text evidence="6">Homodimer.</text>
</comment>
<dbReference type="PANTHER" id="PTHR43741">
    <property type="entry name" value="FMN-DEPENDENT NADH-AZOREDUCTASE 1"/>
    <property type="match status" value="1"/>
</dbReference>
<keyword evidence="3 6" id="KW-0560">Oxidoreductase</keyword>
<dbReference type="InterPro" id="IPR003680">
    <property type="entry name" value="Flavodoxin_fold"/>
</dbReference>
<dbReference type="GO" id="GO:0016655">
    <property type="term" value="F:oxidoreductase activity, acting on NAD(P)H, quinone or similar compound as acceptor"/>
    <property type="evidence" value="ECO:0007669"/>
    <property type="project" value="InterPro"/>
</dbReference>
<comment type="function">
    <text evidence="6">Quinone reductase that provides resistance to thiol-specific stress caused by electrophilic quinones.</text>
</comment>
<comment type="caution">
    <text evidence="6">Lacks conserved residue(s) required for the propagation of feature annotation.</text>
</comment>
<comment type="caution">
    <text evidence="10">The sequence shown here is derived from an EMBL/GenBank/DDBJ whole genome shotgun (WGS) entry which is preliminary data.</text>
</comment>
<evidence type="ECO:0000256" key="5">
    <source>
        <dbReference type="ARBA" id="ARBA00048542"/>
    </source>
</evidence>
<evidence type="ECO:0000256" key="7">
    <source>
        <dbReference type="SAM" id="MobiDB-lite"/>
    </source>
</evidence>
<evidence type="ECO:0000256" key="2">
    <source>
        <dbReference type="ARBA" id="ARBA00022643"/>
    </source>
</evidence>
<name>A0A4V2II59_RHILE</name>
<dbReference type="Proteomes" id="UP000293652">
    <property type="component" value="Unassembled WGS sequence"/>
</dbReference>
<dbReference type="GO" id="GO:0016652">
    <property type="term" value="F:oxidoreductase activity, acting on NAD(P)H as acceptor"/>
    <property type="evidence" value="ECO:0007669"/>
    <property type="project" value="UniProtKB-UniRule"/>
</dbReference>
<comment type="function">
    <text evidence="6">Also exhibits azoreductase activity. Catalyzes the reductive cleavage of the azo bond in aromatic azo compounds to the corresponding amines.</text>
</comment>
<dbReference type="PANTHER" id="PTHR43741:SF4">
    <property type="entry name" value="FMN-DEPENDENT NADH:QUINONE OXIDOREDUCTASE"/>
    <property type="match status" value="1"/>
</dbReference>
<dbReference type="InterPro" id="IPR029039">
    <property type="entry name" value="Flavoprotein-like_sf"/>
</dbReference>
<gene>
    <name evidence="6" type="primary">azoR</name>
    <name evidence="10" type="ORF">ELI03_33195</name>
    <name evidence="9" type="ORF">ELI19_33625</name>
</gene>
<dbReference type="HAMAP" id="MF_01216">
    <property type="entry name" value="Azoreductase_type1"/>
    <property type="match status" value="1"/>
</dbReference>
<feature type="binding site" evidence="6">
    <location>
        <position position="9"/>
    </location>
    <ligand>
        <name>FMN</name>
        <dbReference type="ChEBI" id="CHEBI:58210"/>
    </ligand>
</feature>
<dbReference type="InterPro" id="IPR050104">
    <property type="entry name" value="FMN-dep_NADH:Q_OxRdtase_AzoR1"/>
</dbReference>
<organism evidence="10 12">
    <name type="scientific">Rhizobium leguminosarum</name>
    <dbReference type="NCBI Taxonomy" id="384"/>
    <lineage>
        <taxon>Bacteria</taxon>
        <taxon>Pseudomonadati</taxon>
        <taxon>Pseudomonadota</taxon>
        <taxon>Alphaproteobacteria</taxon>
        <taxon>Hyphomicrobiales</taxon>
        <taxon>Rhizobiaceae</taxon>
        <taxon>Rhizobium/Agrobacterium group</taxon>
        <taxon>Rhizobium</taxon>
    </lineage>
</organism>
<keyword evidence="1 6" id="KW-0285">Flavoprotein</keyword>
<protein>
    <recommendedName>
        <fullName evidence="6">FMN dependent NADH:quinone oxidoreductase</fullName>
        <ecNumber evidence="6">1.6.5.-</ecNumber>
    </recommendedName>
    <alternativeName>
        <fullName evidence="6">Azo-dye reductase</fullName>
    </alternativeName>
    <alternativeName>
        <fullName evidence="6">FMN-dependent NADH-azo compound oxidoreductase</fullName>
    </alternativeName>
    <alternativeName>
        <fullName evidence="6">FMN-dependent NADH-azoreductase</fullName>
        <ecNumber evidence="6">1.7.1.17</ecNumber>
    </alternativeName>
</protein>
<evidence type="ECO:0000256" key="6">
    <source>
        <dbReference type="HAMAP-Rule" id="MF_01216"/>
    </source>
</evidence>
<dbReference type="Gene3D" id="3.40.50.360">
    <property type="match status" value="1"/>
</dbReference>
<dbReference type="GO" id="GO:0009055">
    <property type="term" value="F:electron transfer activity"/>
    <property type="evidence" value="ECO:0007669"/>
    <property type="project" value="UniProtKB-UniRule"/>
</dbReference>
<evidence type="ECO:0000313" key="10">
    <source>
        <dbReference type="EMBL" id="TAX65241.1"/>
    </source>
</evidence>
<dbReference type="EC" id="1.7.1.17" evidence="6"/>
<dbReference type="Pfam" id="PF02525">
    <property type="entry name" value="Flavodoxin_2"/>
    <property type="match status" value="1"/>
</dbReference>
<dbReference type="AlphaFoldDB" id="A0A4V2II59"/>
<reference evidence="11 12" key="1">
    <citation type="submission" date="2019-02" db="EMBL/GenBank/DDBJ databases">
        <title>The genomic architecture of introgression among sibling species of bacteria.</title>
        <authorList>
            <person name="Cavassim M.I.A."/>
            <person name="Moeskjaer S."/>
            <person name="Moslemi C."/>
            <person name="Fields B."/>
            <person name="Bachmann A."/>
            <person name="Vilhjalmsson B."/>
            <person name="Schierup M.H."/>
            <person name="Young J.P.W."/>
            <person name="Andersen S.U."/>
        </authorList>
    </citation>
    <scope>NUCLEOTIDE SEQUENCE [LARGE SCALE GENOMIC DNA]</scope>
    <source>
        <strain evidence="10 12">SM145A</strain>
        <strain evidence="9 11">SM151B</strain>
    </source>
</reference>
<keyword evidence="4 6" id="KW-0520">NAD</keyword>
<comment type="catalytic activity">
    <reaction evidence="5">
        <text>N,N-dimethyl-1,4-phenylenediamine + anthranilate + 2 NAD(+) = 2-(4-dimethylaminophenyl)diazenylbenzoate + 2 NADH + 2 H(+)</text>
        <dbReference type="Rhea" id="RHEA:55872"/>
        <dbReference type="ChEBI" id="CHEBI:15378"/>
        <dbReference type="ChEBI" id="CHEBI:15783"/>
        <dbReference type="ChEBI" id="CHEBI:16567"/>
        <dbReference type="ChEBI" id="CHEBI:57540"/>
        <dbReference type="ChEBI" id="CHEBI:57945"/>
        <dbReference type="ChEBI" id="CHEBI:71579"/>
        <dbReference type="EC" id="1.7.1.17"/>
    </reaction>
    <physiologicalReaction direction="right-to-left" evidence="5">
        <dbReference type="Rhea" id="RHEA:55874"/>
    </physiologicalReaction>
</comment>
<accession>A0A4V2II59</accession>
<sequence length="247" mass="26520">MNILHIDSSPRQGSHSRQLSAAIIEKLLEVAPGASIIRRDLGAEPLPQTEALYAVALASPATLAAPPMGSLDLSEALIREVEAADVIVIGTPMHNLTIPSVLKAWIDQILRVGRTIKSTPSGKVGMLRDRPVYIGVASGGFFTGERANQPDFLTPYMSLALSSIGLKTQQFLPLQGTAFLDRSQAPLARDKALAALDLTAAEHFREFHDRPAVLTSAGRPFRDPLSSGERRQQHSDRAPQVLGTPAP</sequence>
<evidence type="ECO:0000313" key="9">
    <source>
        <dbReference type="EMBL" id="TAW13934.1"/>
    </source>
</evidence>
<dbReference type="RefSeq" id="WP_064653341.1">
    <property type="nucleotide sequence ID" value="NZ_CP140864.1"/>
</dbReference>
<comment type="similarity">
    <text evidence="6">Belongs to the azoreductase type 1 family.</text>
</comment>
<dbReference type="GO" id="GO:0010181">
    <property type="term" value="F:FMN binding"/>
    <property type="evidence" value="ECO:0007669"/>
    <property type="project" value="UniProtKB-UniRule"/>
</dbReference>
<evidence type="ECO:0000313" key="11">
    <source>
        <dbReference type="Proteomes" id="UP000292036"/>
    </source>
</evidence>
<evidence type="ECO:0000256" key="1">
    <source>
        <dbReference type="ARBA" id="ARBA00022630"/>
    </source>
</evidence>
<dbReference type="EC" id="1.6.5.-" evidence="6"/>
<dbReference type="EMBL" id="SIPC01000007">
    <property type="protein sequence ID" value="TAX65241.1"/>
    <property type="molecule type" value="Genomic_DNA"/>
</dbReference>
<feature type="binding site" evidence="6">
    <location>
        <begin position="14"/>
        <end position="16"/>
    </location>
    <ligand>
        <name>FMN</name>
        <dbReference type="ChEBI" id="CHEBI:58210"/>
    </ligand>
</feature>
<feature type="region of interest" description="Disordered" evidence="7">
    <location>
        <begin position="215"/>
        <end position="247"/>
    </location>
</feature>
<keyword evidence="2 6" id="KW-0288">FMN</keyword>
<comment type="catalytic activity">
    <reaction evidence="6">
        <text>2 a quinone + NADH + H(+) = 2 a 1,4-benzosemiquinone + NAD(+)</text>
        <dbReference type="Rhea" id="RHEA:65952"/>
        <dbReference type="ChEBI" id="CHEBI:15378"/>
        <dbReference type="ChEBI" id="CHEBI:57540"/>
        <dbReference type="ChEBI" id="CHEBI:57945"/>
        <dbReference type="ChEBI" id="CHEBI:132124"/>
        <dbReference type="ChEBI" id="CHEBI:134225"/>
    </reaction>
</comment>
<comment type="cofactor">
    <cofactor evidence="6">
        <name>FMN</name>
        <dbReference type="ChEBI" id="CHEBI:58210"/>
    </cofactor>
    <text evidence="6">Binds 1 FMN per subunit.</text>
</comment>